<gene>
    <name evidence="2" type="ORF">A3770_06p41390</name>
</gene>
<keyword evidence="1" id="KW-0472">Membrane</keyword>
<evidence type="ECO:0000256" key="1">
    <source>
        <dbReference type="SAM" id="Phobius"/>
    </source>
</evidence>
<proteinExistence type="predicted"/>
<accession>A0A5B8MMW0</accession>
<sequence length="115" mass="12036">MKTVANKSVVGSRGGVRAAALRPATVSRRQGTVMKANRAAAAIATTCSTLLAATQAQAVELNQAYGDLAADNRAGVLLFVVAPAIGWGLFLSVQGISNQAQRTQRKSDEIARKQR</sequence>
<keyword evidence="3" id="KW-1185">Reference proteome</keyword>
<dbReference type="OrthoDB" id="2016024at2759"/>
<evidence type="ECO:0000313" key="3">
    <source>
        <dbReference type="Proteomes" id="UP000316726"/>
    </source>
</evidence>
<reference evidence="2 3" key="1">
    <citation type="submission" date="2018-07" db="EMBL/GenBank/DDBJ databases">
        <title>The complete nuclear genome of the prasinophyte Chloropicon primus (CCMP1205).</title>
        <authorList>
            <person name="Pombert J.-F."/>
            <person name="Otis C."/>
            <person name="Turmel M."/>
            <person name="Lemieux C."/>
        </authorList>
    </citation>
    <scope>NUCLEOTIDE SEQUENCE [LARGE SCALE GENOMIC DNA]</scope>
    <source>
        <strain evidence="2 3">CCMP1205</strain>
    </source>
</reference>
<name>A0A5B8MMW0_9CHLO</name>
<keyword evidence="1" id="KW-1133">Transmembrane helix</keyword>
<organism evidence="2 3">
    <name type="scientific">Chloropicon primus</name>
    <dbReference type="NCBI Taxonomy" id="1764295"/>
    <lineage>
        <taxon>Eukaryota</taxon>
        <taxon>Viridiplantae</taxon>
        <taxon>Chlorophyta</taxon>
        <taxon>Chloropicophyceae</taxon>
        <taxon>Chloropicales</taxon>
        <taxon>Chloropicaceae</taxon>
        <taxon>Chloropicon</taxon>
    </lineage>
</organism>
<dbReference type="AlphaFoldDB" id="A0A5B8MMW0"/>
<evidence type="ECO:0008006" key="4">
    <source>
        <dbReference type="Google" id="ProtNLM"/>
    </source>
</evidence>
<dbReference type="Proteomes" id="UP000316726">
    <property type="component" value="Chromosome 6"/>
</dbReference>
<evidence type="ECO:0000313" key="2">
    <source>
        <dbReference type="EMBL" id="QDZ21621.1"/>
    </source>
</evidence>
<feature type="transmembrane region" description="Helical" evidence="1">
    <location>
        <begin position="74"/>
        <end position="96"/>
    </location>
</feature>
<protein>
    <recommendedName>
        <fullName evidence="4">Photosystem II PsbY protein</fullName>
    </recommendedName>
</protein>
<dbReference type="EMBL" id="CP031039">
    <property type="protein sequence ID" value="QDZ21621.1"/>
    <property type="molecule type" value="Genomic_DNA"/>
</dbReference>
<keyword evidence="1" id="KW-0812">Transmembrane</keyword>